<dbReference type="AlphaFoldDB" id="A0A499ULZ3"/>
<name>A0A499ULZ3_9ACTN</name>
<evidence type="ECO:0000313" key="2">
    <source>
        <dbReference type="EMBL" id="BBJ37766.1"/>
    </source>
</evidence>
<keyword evidence="2" id="KW-0378">Hydrolase</keyword>
<dbReference type="InterPro" id="IPR006674">
    <property type="entry name" value="HD_domain"/>
</dbReference>
<sequence>MTHGRTEAAPGTGWLAVWKTDAPSIRSTLISEGAEVMSEIIAGVEIPETAAVAEATRLMQEMTSPLIYHHSRRVFVFGVIHARRLGLEPDPELLYLSTMFHDTGLLTPFSDVEQRFEVDGADHARKFMLDRGFPASAADVVWTAIALHTTPEIPGRMGPEIAITNFGVLTDVLGLGLDELDRGQVDEITAVHPRGDFKNEFLQAFVDGFKYRPETTNGTVNSDVLEHFVPGFRRITTVERIIGAPWPS</sequence>
<dbReference type="PANTHER" id="PTHR35569:SF1">
    <property type="entry name" value="CYANAMIDE HYDRATASE DDI2-RELATED"/>
    <property type="match status" value="1"/>
</dbReference>
<dbReference type="Gene3D" id="1.10.3210.10">
    <property type="entry name" value="Hypothetical protein af1432"/>
    <property type="match status" value="1"/>
</dbReference>
<proteinExistence type="predicted"/>
<evidence type="ECO:0000259" key="1">
    <source>
        <dbReference type="Pfam" id="PF01966"/>
    </source>
</evidence>
<dbReference type="Proteomes" id="UP000463951">
    <property type="component" value="Chromosome"/>
</dbReference>
<dbReference type="EMBL" id="AP019620">
    <property type="protein sequence ID" value="BBJ37766.1"/>
    <property type="molecule type" value="Genomic_DNA"/>
</dbReference>
<gene>
    <name evidence="2" type="ORF">SSPO_004840</name>
</gene>
<protein>
    <submittedName>
        <fullName evidence="2">Phosphohydrolase</fullName>
    </submittedName>
</protein>
<reference evidence="2 3" key="1">
    <citation type="journal article" date="2020" name="Int. J. Syst. Evol. Microbiol.">
        <title>Reclassification of Streptomyces castelarensis and Streptomyces sporoclivatus as later heterotypic synonyms of Streptomyces antimycoticus.</title>
        <authorList>
            <person name="Komaki H."/>
            <person name="Tamura T."/>
        </authorList>
    </citation>
    <scope>NUCLEOTIDE SEQUENCE [LARGE SCALE GENOMIC DNA]</scope>
    <source>
        <strain evidence="2 3">NBRC 100767</strain>
    </source>
</reference>
<dbReference type="InterPro" id="IPR003607">
    <property type="entry name" value="HD/PDEase_dom"/>
</dbReference>
<dbReference type="Pfam" id="PF01966">
    <property type="entry name" value="HD"/>
    <property type="match status" value="1"/>
</dbReference>
<dbReference type="CDD" id="cd00077">
    <property type="entry name" value="HDc"/>
    <property type="match status" value="1"/>
</dbReference>
<dbReference type="GO" id="GO:0016787">
    <property type="term" value="F:hydrolase activity"/>
    <property type="evidence" value="ECO:0007669"/>
    <property type="project" value="UniProtKB-KW"/>
</dbReference>
<dbReference type="PANTHER" id="PTHR35569">
    <property type="entry name" value="CYANAMIDE HYDRATASE DDI2-RELATED"/>
    <property type="match status" value="1"/>
</dbReference>
<feature type="domain" description="HD" evidence="1">
    <location>
        <begin position="68"/>
        <end position="153"/>
    </location>
</feature>
<evidence type="ECO:0000313" key="3">
    <source>
        <dbReference type="Proteomes" id="UP000463951"/>
    </source>
</evidence>
<organism evidence="2 3">
    <name type="scientific">Streptomyces antimycoticus</name>
    <dbReference type="NCBI Taxonomy" id="68175"/>
    <lineage>
        <taxon>Bacteria</taxon>
        <taxon>Bacillati</taxon>
        <taxon>Actinomycetota</taxon>
        <taxon>Actinomycetes</taxon>
        <taxon>Kitasatosporales</taxon>
        <taxon>Streptomycetaceae</taxon>
        <taxon>Streptomyces</taxon>
        <taxon>Streptomyces violaceusniger group</taxon>
    </lineage>
</organism>
<accession>A0A499ULZ3</accession>
<dbReference type="SUPFAM" id="SSF109604">
    <property type="entry name" value="HD-domain/PDEase-like"/>
    <property type="match status" value="1"/>
</dbReference>